<gene>
    <name evidence="1" type="ORF">T4D_6634</name>
</gene>
<evidence type="ECO:0000313" key="1">
    <source>
        <dbReference type="EMBL" id="KRY82302.1"/>
    </source>
</evidence>
<accession>A0A0V1F8J4</accession>
<organism evidence="1 2">
    <name type="scientific">Trichinella pseudospiralis</name>
    <name type="common">Parasitic roundworm</name>
    <dbReference type="NCBI Taxonomy" id="6337"/>
    <lineage>
        <taxon>Eukaryota</taxon>
        <taxon>Metazoa</taxon>
        <taxon>Ecdysozoa</taxon>
        <taxon>Nematoda</taxon>
        <taxon>Enoplea</taxon>
        <taxon>Dorylaimia</taxon>
        <taxon>Trichinellida</taxon>
        <taxon>Trichinellidae</taxon>
        <taxon>Trichinella</taxon>
    </lineage>
</organism>
<dbReference type="Proteomes" id="UP000054995">
    <property type="component" value="Unassembled WGS sequence"/>
</dbReference>
<keyword evidence="2" id="KW-1185">Reference proteome</keyword>
<protein>
    <submittedName>
        <fullName evidence="1">Uncharacterized protein</fullName>
    </submittedName>
</protein>
<evidence type="ECO:0000313" key="2">
    <source>
        <dbReference type="Proteomes" id="UP000054995"/>
    </source>
</evidence>
<name>A0A0V1F8J4_TRIPS</name>
<sequence>MLQALRFPYFSFLSSDIQKKKPTSNGTIRKDYFSTVSFKSNLKIKNNVVNLMHLFIKTGNR</sequence>
<proteinExistence type="predicted"/>
<comment type="caution">
    <text evidence="1">The sequence shown here is derived from an EMBL/GenBank/DDBJ whole genome shotgun (WGS) entry which is preliminary data.</text>
</comment>
<dbReference type="EMBL" id="JYDT01000181">
    <property type="protein sequence ID" value="KRY82302.1"/>
    <property type="molecule type" value="Genomic_DNA"/>
</dbReference>
<reference evidence="1 2" key="1">
    <citation type="submission" date="2015-01" db="EMBL/GenBank/DDBJ databases">
        <title>Evolution of Trichinella species and genotypes.</title>
        <authorList>
            <person name="Korhonen P.K."/>
            <person name="Edoardo P."/>
            <person name="Giuseppe L.R."/>
            <person name="Gasser R.B."/>
        </authorList>
    </citation>
    <scope>NUCLEOTIDE SEQUENCE [LARGE SCALE GENOMIC DNA]</scope>
    <source>
        <strain evidence="1">ISS470</strain>
    </source>
</reference>
<dbReference type="AlphaFoldDB" id="A0A0V1F8J4"/>